<feature type="domain" description="CCHC-type" evidence="3">
    <location>
        <begin position="39"/>
        <end position="52"/>
    </location>
</feature>
<dbReference type="InterPro" id="IPR051714">
    <property type="entry name" value="Znf_CCHC_NABP"/>
</dbReference>
<keyword evidence="2" id="KW-0863">Zinc-finger</keyword>
<proteinExistence type="predicted"/>
<dbReference type="SUPFAM" id="SSF57756">
    <property type="entry name" value="Retrovirus zinc finger-like domains"/>
    <property type="match status" value="2"/>
</dbReference>
<dbReference type="PROSITE" id="PS50158">
    <property type="entry name" value="ZF_CCHC"/>
    <property type="match status" value="4"/>
</dbReference>
<dbReference type="AlphaFoldDB" id="A0A5C3DSU6"/>
<keyword evidence="1" id="KW-0507">mRNA processing</keyword>
<protein>
    <submittedName>
        <fullName evidence="4">Related to GIS2 - Putative zinc finger protein, proposed to be involved in the RAS/cAMP signaling pathway</fullName>
    </submittedName>
</protein>
<dbReference type="Proteomes" id="UP000324022">
    <property type="component" value="Unassembled WGS sequence"/>
</dbReference>
<evidence type="ECO:0000259" key="3">
    <source>
        <dbReference type="PROSITE" id="PS50158"/>
    </source>
</evidence>
<dbReference type="OrthoDB" id="3341596at2759"/>
<dbReference type="EMBL" id="OOIN01000003">
    <property type="protein sequence ID" value="SPO21503.1"/>
    <property type="molecule type" value="Genomic_DNA"/>
</dbReference>
<reference evidence="4 5" key="1">
    <citation type="submission" date="2018-03" db="EMBL/GenBank/DDBJ databases">
        <authorList>
            <person name="Guldener U."/>
        </authorList>
    </citation>
    <scope>NUCLEOTIDE SEQUENCE [LARGE SCALE GENOMIC DNA]</scope>
    <source>
        <strain evidence="4 5">NBRC100155</strain>
    </source>
</reference>
<dbReference type="PANTHER" id="PTHR23002">
    <property type="entry name" value="ZINC FINGER CCHC DOMAIN CONTAINING PROTEIN"/>
    <property type="match status" value="1"/>
</dbReference>
<evidence type="ECO:0000256" key="2">
    <source>
        <dbReference type="PROSITE-ProRule" id="PRU00047"/>
    </source>
</evidence>
<dbReference type="Pfam" id="PF00098">
    <property type="entry name" value="zf-CCHC"/>
    <property type="match status" value="3"/>
</dbReference>
<feature type="domain" description="CCHC-type" evidence="3">
    <location>
        <begin position="80"/>
        <end position="94"/>
    </location>
</feature>
<evidence type="ECO:0000313" key="4">
    <source>
        <dbReference type="EMBL" id="SPO21503.1"/>
    </source>
</evidence>
<feature type="domain" description="CCHC-type" evidence="3">
    <location>
        <begin position="156"/>
        <end position="171"/>
    </location>
</feature>
<feature type="domain" description="CCHC-type" evidence="3">
    <location>
        <begin position="60"/>
        <end position="75"/>
    </location>
</feature>
<keyword evidence="2" id="KW-0479">Metal-binding</keyword>
<dbReference type="GO" id="GO:0008270">
    <property type="term" value="F:zinc ion binding"/>
    <property type="evidence" value="ECO:0007669"/>
    <property type="project" value="UniProtKB-KW"/>
</dbReference>
<dbReference type="GO" id="GO:0006397">
    <property type="term" value="P:mRNA processing"/>
    <property type="evidence" value="ECO:0007669"/>
    <property type="project" value="UniProtKB-KW"/>
</dbReference>
<accession>A0A5C3DSU6</accession>
<keyword evidence="5" id="KW-1185">Reference proteome</keyword>
<dbReference type="InterPro" id="IPR001878">
    <property type="entry name" value="Znf_CCHC"/>
</dbReference>
<evidence type="ECO:0000256" key="1">
    <source>
        <dbReference type="ARBA" id="ARBA00022664"/>
    </source>
</evidence>
<dbReference type="Gene3D" id="4.10.60.10">
    <property type="entry name" value="Zinc finger, CCHC-type"/>
    <property type="match status" value="3"/>
</dbReference>
<gene>
    <name evidence="4" type="ORF">UTRI_00990_B</name>
</gene>
<evidence type="ECO:0000313" key="5">
    <source>
        <dbReference type="Proteomes" id="UP000324022"/>
    </source>
</evidence>
<keyword evidence="2" id="KW-0862">Zinc</keyword>
<dbReference type="GO" id="GO:0003676">
    <property type="term" value="F:nucleic acid binding"/>
    <property type="evidence" value="ECO:0007669"/>
    <property type="project" value="InterPro"/>
</dbReference>
<dbReference type="SMART" id="SM00343">
    <property type="entry name" value="ZnF_C2HC"/>
    <property type="match status" value="5"/>
</dbReference>
<sequence>MFRRKGCYVFQGRRCFNCLEAGHESSACEAPRTTETKQCYNCGGQGHIKHDCASIDNTQCYGCGGKGHVKANCPSVGLDKCYGCGGTGHVKANCATVKNGGGGGGGGVRRGGAAGVRCRRCNGPNQPNDFSQNSFARDCKATLPTSGAPARKPKSCYTCNQTGHIAKECPKKQAQVEPMAEAPGSNAAAALTA</sequence>
<organism evidence="4 5">
    <name type="scientific">Ustilago trichophora</name>
    <dbReference type="NCBI Taxonomy" id="86804"/>
    <lineage>
        <taxon>Eukaryota</taxon>
        <taxon>Fungi</taxon>
        <taxon>Dikarya</taxon>
        <taxon>Basidiomycota</taxon>
        <taxon>Ustilaginomycotina</taxon>
        <taxon>Ustilaginomycetes</taxon>
        <taxon>Ustilaginales</taxon>
        <taxon>Ustilaginaceae</taxon>
        <taxon>Ustilago</taxon>
    </lineage>
</organism>
<dbReference type="InterPro" id="IPR036875">
    <property type="entry name" value="Znf_CCHC_sf"/>
</dbReference>
<name>A0A5C3DSU6_9BASI</name>